<dbReference type="EMBL" id="JAIWYP010000001">
    <property type="protein sequence ID" value="KAH3878390.1"/>
    <property type="molecule type" value="Genomic_DNA"/>
</dbReference>
<comment type="caution">
    <text evidence="3">The sequence shown here is derived from an EMBL/GenBank/DDBJ whole genome shotgun (WGS) entry which is preliminary data.</text>
</comment>
<feature type="compositionally biased region" description="Polar residues" evidence="2">
    <location>
        <begin position="173"/>
        <end position="196"/>
    </location>
</feature>
<sequence length="241" mass="28931">MFRSYQSVLPATNKLLQMKWDQTYYKEHRRLVKEAQPMVDTRAPATYMHLHLKLKKLQLEEERLATIERDNRILLEKMSYIMRTRGRVDNRNNYEYKSLNREKRQRELLRVTKENQSILKRIMLRQPEYSAKKWQREWEENQSFLDNISHFPKDWWLEDRSKTSLTLNNSKTSLNRSRTFNNGDRQKTFAENSPYNKPQPGVSRGGTLIDNNQSRSQTAASQKKRPVSKSNKDEEEEEMEA</sequence>
<reference evidence="3" key="1">
    <citation type="journal article" date="2019" name="bioRxiv">
        <title>The Genome of the Zebra Mussel, Dreissena polymorpha: A Resource for Invasive Species Research.</title>
        <authorList>
            <person name="McCartney M.A."/>
            <person name="Auch B."/>
            <person name="Kono T."/>
            <person name="Mallez S."/>
            <person name="Zhang Y."/>
            <person name="Obille A."/>
            <person name="Becker A."/>
            <person name="Abrahante J.E."/>
            <person name="Garbe J."/>
            <person name="Badalamenti J.P."/>
            <person name="Herman A."/>
            <person name="Mangelson H."/>
            <person name="Liachko I."/>
            <person name="Sullivan S."/>
            <person name="Sone E.D."/>
            <person name="Koren S."/>
            <person name="Silverstein K.A.T."/>
            <person name="Beckman K.B."/>
            <person name="Gohl D.M."/>
        </authorList>
    </citation>
    <scope>NUCLEOTIDE SEQUENCE</scope>
    <source>
        <strain evidence="3">Duluth1</strain>
        <tissue evidence="3">Whole animal</tissue>
    </source>
</reference>
<organism evidence="3 4">
    <name type="scientific">Dreissena polymorpha</name>
    <name type="common">Zebra mussel</name>
    <name type="synonym">Mytilus polymorpha</name>
    <dbReference type="NCBI Taxonomy" id="45954"/>
    <lineage>
        <taxon>Eukaryota</taxon>
        <taxon>Metazoa</taxon>
        <taxon>Spiralia</taxon>
        <taxon>Lophotrochozoa</taxon>
        <taxon>Mollusca</taxon>
        <taxon>Bivalvia</taxon>
        <taxon>Autobranchia</taxon>
        <taxon>Heteroconchia</taxon>
        <taxon>Euheterodonta</taxon>
        <taxon>Imparidentia</taxon>
        <taxon>Neoheterodontei</taxon>
        <taxon>Myida</taxon>
        <taxon>Dreissenoidea</taxon>
        <taxon>Dreissenidae</taxon>
        <taxon>Dreissena</taxon>
    </lineage>
</organism>
<feature type="compositionally biased region" description="Polar residues" evidence="2">
    <location>
        <begin position="209"/>
        <end position="221"/>
    </location>
</feature>
<keyword evidence="4" id="KW-1185">Reference proteome</keyword>
<dbReference type="PANTHER" id="PTHR33768:SF3">
    <property type="entry name" value="MIP11318P"/>
    <property type="match status" value="1"/>
</dbReference>
<evidence type="ECO:0000313" key="3">
    <source>
        <dbReference type="EMBL" id="KAH3878390.1"/>
    </source>
</evidence>
<dbReference type="InterPro" id="IPR038792">
    <property type="entry name" value="CFAP97D1/2"/>
</dbReference>
<evidence type="ECO:0000256" key="1">
    <source>
        <dbReference type="ARBA" id="ARBA00008315"/>
    </source>
</evidence>
<dbReference type="InterPro" id="IPR029488">
    <property type="entry name" value="Hmw/CFAP97"/>
</dbReference>
<proteinExistence type="inferred from homology"/>
<evidence type="ECO:0000256" key="2">
    <source>
        <dbReference type="SAM" id="MobiDB-lite"/>
    </source>
</evidence>
<dbReference type="AlphaFoldDB" id="A0A9D4MJD6"/>
<name>A0A9D4MJD6_DREPO</name>
<evidence type="ECO:0008006" key="5">
    <source>
        <dbReference type="Google" id="ProtNLM"/>
    </source>
</evidence>
<accession>A0A9D4MJD6</accession>
<evidence type="ECO:0000313" key="4">
    <source>
        <dbReference type="Proteomes" id="UP000828390"/>
    </source>
</evidence>
<comment type="similarity">
    <text evidence="1">Belongs to the CFAP97 family.</text>
</comment>
<dbReference type="Pfam" id="PF13879">
    <property type="entry name" value="Hmw_CFAP97"/>
    <property type="match status" value="1"/>
</dbReference>
<reference evidence="3" key="2">
    <citation type="submission" date="2020-11" db="EMBL/GenBank/DDBJ databases">
        <authorList>
            <person name="McCartney M.A."/>
            <person name="Auch B."/>
            <person name="Kono T."/>
            <person name="Mallez S."/>
            <person name="Becker A."/>
            <person name="Gohl D.M."/>
            <person name="Silverstein K.A.T."/>
            <person name="Koren S."/>
            <person name="Bechman K.B."/>
            <person name="Herman A."/>
            <person name="Abrahante J.E."/>
            <person name="Garbe J."/>
        </authorList>
    </citation>
    <scope>NUCLEOTIDE SEQUENCE</scope>
    <source>
        <strain evidence="3">Duluth1</strain>
        <tissue evidence="3">Whole animal</tissue>
    </source>
</reference>
<dbReference type="Proteomes" id="UP000828390">
    <property type="component" value="Unassembled WGS sequence"/>
</dbReference>
<gene>
    <name evidence="3" type="ORF">DPMN_002281</name>
</gene>
<feature type="region of interest" description="Disordered" evidence="2">
    <location>
        <begin position="173"/>
        <end position="241"/>
    </location>
</feature>
<dbReference type="PANTHER" id="PTHR33768">
    <property type="entry name" value="MIP11318P"/>
    <property type="match status" value="1"/>
</dbReference>
<protein>
    <recommendedName>
        <fullName evidence="5">Cilia- and flagella-associated protein 97</fullName>
    </recommendedName>
</protein>